<dbReference type="GO" id="GO:0010167">
    <property type="term" value="P:response to nitrate"/>
    <property type="evidence" value="ECO:0000318"/>
    <property type="project" value="GO_Central"/>
</dbReference>
<name>A0A0A0L6H3_CUCSA</name>
<evidence type="ECO:0000256" key="7">
    <source>
        <dbReference type="ARBA" id="ARBA00022723"/>
    </source>
</evidence>
<dbReference type="PANTHER" id="PTHR32439:SF0">
    <property type="entry name" value="FERREDOXIN--NITRITE REDUCTASE, CHLOROPLASTIC"/>
    <property type="match status" value="1"/>
</dbReference>
<dbReference type="GO" id="GO:0042128">
    <property type="term" value="P:nitrate assimilation"/>
    <property type="evidence" value="ECO:0007669"/>
    <property type="project" value="UniProtKB-KW"/>
</dbReference>
<dbReference type="InterPro" id="IPR006066">
    <property type="entry name" value="NO2/SO3_Rdtase_FeS/sirohaem_BS"/>
</dbReference>
<dbReference type="GO" id="GO:0020037">
    <property type="term" value="F:heme binding"/>
    <property type="evidence" value="ECO:0007669"/>
    <property type="project" value="InterPro"/>
</dbReference>
<proteinExistence type="inferred from homology"/>
<dbReference type="OMA" id="FFRPVTP"/>
<evidence type="ECO:0000256" key="9">
    <source>
        <dbReference type="ARBA" id="ARBA00023004"/>
    </source>
</evidence>
<dbReference type="PANTHER" id="PTHR32439">
    <property type="entry name" value="FERREDOXIN--NITRITE REDUCTASE, CHLOROPLASTIC"/>
    <property type="match status" value="1"/>
</dbReference>
<evidence type="ECO:0000256" key="12">
    <source>
        <dbReference type="ARBA" id="ARBA00038893"/>
    </source>
</evidence>
<comment type="similarity">
    <text evidence="4">Belongs to the nitrite and sulfite reductase 4Fe-4S domain family.</text>
</comment>
<reference evidence="17 18" key="3">
    <citation type="journal article" date="2010" name="BMC Genomics">
        <title>Transcriptome sequencing and comparative analysis of cucumber flowers with different sex types.</title>
        <authorList>
            <person name="Guo S."/>
            <person name="Zheng Y."/>
            <person name="Joung J.G."/>
            <person name="Liu S."/>
            <person name="Zhang Z."/>
            <person name="Crasta O.R."/>
            <person name="Sobral B.W."/>
            <person name="Xu Y."/>
            <person name="Huang S."/>
            <person name="Fei Z."/>
        </authorList>
    </citation>
    <scope>NUCLEOTIDE SEQUENCE [LARGE SCALE GENOMIC DNA]</scope>
    <source>
        <strain evidence="18">cv. 9930</strain>
    </source>
</reference>
<dbReference type="GO" id="GO:0048307">
    <property type="term" value="F:ferredoxin-nitrite reductase activity"/>
    <property type="evidence" value="ECO:0007669"/>
    <property type="project" value="UniProtKB-EC"/>
</dbReference>
<keyword evidence="10" id="KW-0411">Iron-sulfur</keyword>
<dbReference type="InterPro" id="IPR006067">
    <property type="entry name" value="NO2/SO3_Rdtase_4Fe4S_dom"/>
</dbReference>
<comment type="catalytic activity">
    <reaction evidence="14">
        <text>6 oxidized [2Fe-2S]-[ferredoxin] + NH4(+) + 2 H2O = nitrite + 6 reduced [2Fe-2S]-[ferredoxin] + 8 H(+)</text>
        <dbReference type="Rhea" id="RHEA:18041"/>
        <dbReference type="Rhea" id="RHEA-COMP:10000"/>
        <dbReference type="Rhea" id="RHEA-COMP:10001"/>
        <dbReference type="ChEBI" id="CHEBI:15377"/>
        <dbReference type="ChEBI" id="CHEBI:15378"/>
        <dbReference type="ChEBI" id="CHEBI:16301"/>
        <dbReference type="ChEBI" id="CHEBI:28938"/>
        <dbReference type="ChEBI" id="CHEBI:33737"/>
        <dbReference type="ChEBI" id="CHEBI:33738"/>
        <dbReference type="EC" id="1.7.7.1"/>
    </reaction>
</comment>
<reference evidence="17 18" key="1">
    <citation type="journal article" date="2009" name="Nat. Genet.">
        <title>The genome of the cucumber, Cucumis sativus L.</title>
        <authorList>
            <person name="Huang S."/>
            <person name="Li R."/>
            <person name="Zhang Z."/>
            <person name="Li L."/>
            <person name="Gu X."/>
            <person name="Fan W."/>
            <person name="Lucas W.J."/>
            <person name="Wang X."/>
            <person name="Xie B."/>
            <person name="Ni P."/>
            <person name="Ren Y."/>
            <person name="Zhu H."/>
            <person name="Li J."/>
            <person name="Lin K."/>
            <person name="Jin W."/>
            <person name="Fei Z."/>
            <person name="Li G."/>
            <person name="Staub J."/>
            <person name="Kilian A."/>
            <person name="van der Vossen E.A."/>
            <person name="Wu Y."/>
            <person name="Guo J."/>
            <person name="He J."/>
            <person name="Jia Z."/>
            <person name="Ren Y."/>
            <person name="Tian G."/>
            <person name="Lu Y."/>
            <person name="Ruan J."/>
            <person name="Qian W."/>
            <person name="Wang M."/>
            <person name="Huang Q."/>
            <person name="Li B."/>
            <person name="Xuan Z."/>
            <person name="Cao J."/>
            <person name="Asan"/>
            <person name="Wu Z."/>
            <person name="Zhang J."/>
            <person name="Cai Q."/>
            <person name="Bai Y."/>
            <person name="Zhao B."/>
            <person name="Han Y."/>
            <person name="Li Y."/>
            <person name="Li X."/>
            <person name="Wang S."/>
            <person name="Shi Q."/>
            <person name="Liu S."/>
            <person name="Cho W.K."/>
            <person name="Kim J.Y."/>
            <person name="Xu Y."/>
            <person name="Heller-Uszynska K."/>
            <person name="Miao H."/>
            <person name="Cheng Z."/>
            <person name="Zhang S."/>
            <person name="Wu J."/>
            <person name="Yang Y."/>
            <person name="Kang H."/>
            <person name="Li M."/>
            <person name="Liang H."/>
            <person name="Ren X."/>
            <person name="Shi Z."/>
            <person name="Wen M."/>
            <person name="Jian M."/>
            <person name="Yang H."/>
            <person name="Zhang G."/>
            <person name="Yang Z."/>
            <person name="Chen R."/>
            <person name="Liu S."/>
            <person name="Li J."/>
            <person name="Ma L."/>
            <person name="Liu H."/>
            <person name="Zhou Y."/>
            <person name="Zhao J."/>
            <person name="Fang X."/>
            <person name="Li G."/>
            <person name="Fang L."/>
            <person name="Li Y."/>
            <person name="Liu D."/>
            <person name="Zheng H."/>
            <person name="Zhang Y."/>
            <person name="Qin N."/>
            <person name="Li Z."/>
            <person name="Yang G."/>
            <person name="Yang S."/>
            <person name="Bolund L."/>
            <person name="Kristiansen K."/>
            <person name="Zheng H."/>
            <person name="Li S."/>
            <person name="Zhang X."/>
            <person name="Yang H."/>
            <person name="Wang J."/>
            <person name="Sun R."/>
            <person name="Zhang B."/>
            <person name="Jiang S."/>
            <person name="Wang J."/>
            <person name="Du Y."/>
            <person name="Li S."/>
        </authorList>
    </citation>
    <scope>NUCLEOTIDE SEQUENCE [LARGE SCALE GENOMIC DNA]</scope>
    <source>
        <strain evidence="18">cv. 9930</strain>
    </source>
</reference>
<dbReference type="InterPro" id="IPR036136">
    <property type="entry name" value="Nit/Sulf_reduc_fer-like_dom_sf"/>
</dbReference>
<dbReference type="GO" id="GO:0046872">
    <property type="term" value="F:metal ion binding"/>
    <property type="evidence" value="ECO:0007669"/>
    <property type="project" value="UniProtKB-KW"/>
</dbReference>
<feature type="domain" description="Nitrite/sulphite reductase 4Fe-4S" evidence="15">
    <location>
        <begin position="195"/>
        <end position="352"/>
    </location>
</feature>
<evidence type="ECO:0000313" key="17">
    <source>
        <dbReference type="EMBL" id="KGN57540.1"/>
    </source>
</evidence>
<dbReference type="Gene3D" id="3.90.480.20">
    <property type="match status" value="1"/>
</dbReference>
<feature type="domain" description="Nitrite/sulphite reductase 4Fe-4S" evidence="15">
    <location>
        <begin position="457"/>
        <end position="566"/>
    </location>
</feature>
<dbReference type="Gene3D" id="3.30.413.10">
    <property type="entry name" value="Sulfite Reductase Hemoprotein, domain 1"/>
    <property type="match status" value="2"/>
</dbReference>
<evidence type="ECO:0000256" key="13">
    <source>
        <dbReference type="ARBA" id="ARBA00040459"/>
    </source>
</evidence>
<evidence type="ECO:0000256" key="2">
    <source>
        <dbReference type="ARBA" id="ARBA00001966"/>
    </source>
</evidence>
<reference evidence="17 18" key="4">
    <citation type="journal article" date="2011" name="BMC Genomics">
        <title>RNA-Seq improves annotation of protein-coding genes in the cucumber genome.</title>
        <authorList>
            <person name="Li Z."/>
            <person name="Zhang Z."/>
            <person name="Yan P."/>
            <person name="Huang S."/>
            <person name="Fei Z."/>
            <person name="Lin K."/>
        </authorList>
    </citation>
    <scope>NUCLEOTIDE SEQUENCE [LARGE SCALE GENOMIC DNA]</scope>
    <source>
        <strain evidence="18">cv. 9930</strain>
    </source>
</reference>
<dbReference type="STRING" id="3659.A0A0A0L6H3"/>
<evidence type="ECO:0000256" key="8">
    <source>
        <dbReference type="ARBA" id="ARBA00023002"/>
    </source>
</evidence>
<keyword evidence="5" id="KW-0004">4Fe-4S</keyword>
<comment type="cofactor">
    <cofactor evidence="1">
        <name>siroheme</name>
        <dbReference type="ChEBI" id="CHEBI:60052"/>
    </cofactor>
</comment>
<dbReference type="Proteomes" id="UP000029981">
    <property type="component" value="Chromosome 3"/>
</dbReference>
<evidence type="ECO:0000256" key="6">
    <source>
        <dbReference type="ARBA" id="ARBA00022617"/>
    </source>
</evidence>
<accession>A0A0A0L6H3</accession>
<gene>
    <name evidence="17" type="ORF">Csa_3G207890</name>
</gene>
<dbReference type="Gramene" id="KGN57540">
    <property type="protein sequence ID" value="KGN57540"/>
    <property type="gene ID" value="Csa_3G207890"/>
</dbReference>
<evidence type="ECO:0000256" key="11">
    <source>
        <dbReference type="ARBA" id="ARBA00023063"/>
    </source>
</evidence>
<evidence type="ECO:0000256" key="10">
    <source>
        <dbReference type="ARBA" id="ARBA00023014"/>
    </source>
</evidence>
<dbReference type="eggNOG" id="KOG0560">
    <property type="taxonomic scope" value="Eukaryota"/>
</dbReference>
<dbReference type="GO" id="GO:0051539">
    <property type="term" value="F:4 iron, 4 sulfur cluster binding"/>
    <property type="evidence" value="ECO:0007669"/>
    <property type="project" value="UniProtKB-KW"/>
</dbReference>
<evidence type="ECO:0000259" key="15">
    <source>
        <dbReference type="Pfam" id="PF01077"/>
    </source>
</evidence>
<dbReference type="Pfam" id="PF01077">
    <property type="entry name" value="NIR_SIR"/>
    <property type="match status" value="2"/>
</dbReference>
<dbReference type="PROSITE" id="PS00365">
    <property type="entry name" value="NIR_SIR"/>
    <property type="match status" value="1"/>
</dbReference>
<organism evidence="17 18">
    <name type="scientific">Cucumis sativus</name>
    <name type="common">Cucumber</name>
    <dbReference type="NCBI Taxonomy" id="3659"/>
    <lineage>
        <taxon>Eukaryota</taxon>
        <taxon>Viridiplantae</taxon>
        <taxon>Streptophyta</taxon>
        <taxon>Embryophyta</taxon>
        <taxon>Tracheophyta</taxon>
        <taxon>Spermatophyta</taxon>
        <taxon>Magnoliopsida</taxon>
        <taxon>eudicotyledons</taxon>
        <taxon>Gunneridae</taxon>
        <taxon>Pentapetalae</taxon>
        <taxon>rosids</taxon>
        <taxon>fabids</taxon>
        <taxon>Cucurbitales</taxon>
        <taxon>Cucurbitaceae</taxon>
        <taxon>Benincaseae</taxon>
        <taxon>Cucumis</taxon>
    </lineage>
</organism>
<dbReference type="SMR" id="A0A0A0L6H3"/>
<dbReference type="SUPFAM" id="SSF56014">
    <property type="entry name" value="Nitrite and sulphite reductase 4Fe-4S domain-like"/>
    <property type="match status" value="2"/>
</dbReference>
<dbReference type="GO" id="GO:0016491">
    <property type="term" value="F:oxidoreductase activity"/>
    <property type="evidence" value="ECO:0000318"/>
    <property type="project" value="GO_Central"/>
</dbReference>
<sequence>MSSSFSAPFLSPPVASGRRGWRRVGVAPVTTAPSEVAVEESRLESRVEERDGYWVVKEKFREGINPQEKVKIEKEPMKLFMENGIEEVSKLSMEEIDASKLSKDDIDVRLKWLGLFHRRKHQYGRFMMRLKLPNGVTTSEQTRYLATVIRKYGKDGCADVTTRQNWQIRGVLLSDVPDILKGLSQVGLTSLQSGMDNVRNPVGNPLAGIDPEEIIDTRPYNNLLSQFITGNSLGNPAFTNLPRKWNVCVIGSHDLYEHPHINDLAYMPATKNGRMGFNVLVGGFFSAKRCAEAVPLDAWVPEEDIVPLCGAILEAFRDLGTRGNRQKCRMMWLIDELGIEGFRAEVVKRMPRQELERASSEDLVNKQWERRDYFGVHPQKQEGLSFVGIHIPVGRVQADDMDELARLADEYGTGELRLTVEQNIIIPNIQNSKLEALLKESLLQKFSPEPPILMKGLVACTGNQFCGQAIIETKARALKVTEEVQRRVTVTRPVRMHWTGCPNTCGQVQVADIGFMGCMARDENKKPVEGVDVFLGGRIGSDSHLGDVYKKAVPCKDLVPLVVDILVQHFGAVPREREEEEED</sequence>
<feature type="domain" description="Nitrite/Sulfite reductase ferredoxin-like" evidence="16">
    <location>
        <begin position="377"/>
        <end position="440"/>
    </location>
</feature>
<keyword evidence="8" id="KW-0560">Oxidoreductase</keyword>
<dbReference type="InterPro" id="IPR045854">
    <property type="entry name" value="NO2/SO3_Rdtase_4Fe4S_sf"/>
</dbReference>
<evidence type="ECO:0000256" key="1">
    <source>
        <dbReference type="ARBA" id="ARBA00001929"/>
    </source>
</evidence>
<dbReference type="NCBIfam" id="NF007125">
    <property type="entry name" value="PRK09566.1"/>
    <property type="match status" value="1"/>
</dbReference>
<keyword evidence="11" id="KW-0534">Nitrate assimilation</keyword>
<keyword evidence="7" id="KW-0479">Metal-binding</keyword>
<dbReference type="OrthoDB" id="432685at2759"/>
<dbReference type="AlphaFoldDB" id="A0A0A0L6H3"/>
<evidence type="ECO:0000256" key="3">
    <source>
        <dbReference type="ARBA" id="ARBA00005096"/>
    </source>
</evidence>
<dbReference type="EMBL" id="CM002924">
    <property type="protein sequence ID" value="KGN57540.1"/>
    <property type="molecule type" value="Genomic_DNA"/>
</dbReference>
<evidence type="ECO:0000256" key="4">
    <source>
        <dbReference type="ARBA" id="ARBA00010429"/>
    </source>
</evidence>
<reference evidence="17 18" key="2">
    <citation type="journal article" date="2009" name="PLoS ONE">
        <title>An integrated genetic and cytogenetic map of the cucumber genome.</title>
        <authorList>
            <person name="Ren Y."/>
            <person name="Zhang Z."/>
            <person name="Liu J."/>
            <person name="Staub J.E."/>
            <person name="Han Y."/>
            <person name="Cheng Z."/>
            <person name="Li X."/>
            <person name="Lu J."/>
            <person name="Miao H."/>
            <person name="Kang H."/>
            <person name="Xie B."/>
            <person name="Gu X."/>
            <person name="Wang X."/>
            <person name="Du Y."/>
            <person name="Jin W."/>
            <person name="Huang S."/>
        </authorList>
    </citation>
    <scope>NUCLEOTIDE SEQUENCE [LARGE SCALE GENOMIC DNA]</scope>
    <source>
        <strain evidence="18">cv. 9930</strain>
    </source>
</reference>
<dbReference type="PRINTS" id="PR00397">
    <property type="entry name" value="SIROHAEM"/>
</dbReference>
<dbReference type="InterPro" id="IPR051329">
    <property type="entry name" value="NIR_SIR_4Fe-4S"/>
</dbReference>
<dbReference type="SUPFAM" id="SSF55124">
    <property type="entry name" value="Nitrite/Sulfite reductase N-terminal domain-like"/>
    <property type="match status" value="2"/>
</dbReference>
<comment type="pathway">
    <text evidence="3">Nitrogen metabolism; nitrate reduction (assimilation).</text>
</comment>
<comment type="cofactor">
    <cofactor evidence="2">
        <name>[4Fe-4S] cluster</name>
        <dbReference type="ChEBI" id="CHEBI:49883"/>
    </cofactor>
</comment>
<dbReference type="InterPro" id="IPR005117">
    <property type="entry name" value="NiRdtase/SiRdtase_haem-b_fer"/>
</dbReference>
<keyword evidence="6" id="KW-0349">Heme</keyword>
<evidence type="ECO:0000313" key="18">
    <source>
        <dbReference type="Proteomes" id="UP000029981"/>
    </source>
</evidence>
<feature type="domain" description="Nitrite/Sulfite reductase ferredoxin-like" evidence="16">
    <location>
        <begin position="119"/>
        <end position="184"/>
    </location>
</feature>
<evidence type="ECO:0000256" key="14">
    <source>
        <dbReference type="ARBA" id="ARBA00048538"/>
    </source>
</evidence>
<dbReference type="Pfam" id="PF03460">
    <property type="entry name" value="NIR_SIR_ferr"/>
    <property type="match status" value="2"/>
</dbReference>
<dbReference type="EC" id="1.7.7.1" evidence="12"/>
<keyword evidence="9" id="KW-0408">Iron</keyword>
<dbReference type="KEGG" id="csv:101217505"/>
<keyword evidence="18" id="KW-1185">Reference proteome</keyword>
<evidence type="ECO:0000259" key="16">
    <source>
        <dbReference type="Pfam" id="PF03460"/>
    </source>
</evidence>
<protein>
    <recommendedName>
        <fullName evidence="13">Ferredoxin--nitrite reductase, chloroplastic</fullName>
        <ecNumber evidence="12">1.7.7.1</ecNumber>
    </recommendedName>
</protein>
<evidence type="ECO:0000256" key="5">
    <source>
        <dbReference type="ARBA" id="ARBA00022485"/>
    </source>
</evidence>